<dbReference type="EMBL" id="CAFBQJ010000123">
    <property type="protein sequence ID" value="CAB5049898.1"/>
    <property type="molecule type" value="Genomic_DNA"/>
</dbReference>
<dbReference type="EMBL" id="CAEZSL010000017">
    <property type="protein sequence ID" value="CAB4534772.1"/>
    <property type="molecule type" value="Genomic_DNA"/>
</dbReference>
<evidence type="ECO:0000313" key="4">
    <source>
        <dbReference type="EMBL" id="CAB5049898.1"/>
    </source>
</evidence>
<protein>
    <submittedName>
        <fullName evidence="5">Unannotated protein</fullName>
    </submittedName>
</protein>
<accession>A0A6J7VQ10</accession>
<dbReference type="EMBL" id="CAFBRX010000006">
    <property type="protein sequence ID" value="CAB5110191.1"/>
    <property type="molecule type" value="Genomic_DNA"/>
</dbReference>
<organism evidence="5">
    <name type="scientific">freshwater metagenome</name>
    <dbReference type="NCBI Taxonomy" id="449393"/>
    <lineage>
        <taxon>unclassified sequences</taxon>
        <taxon>metagenomes</taxon>
        <taxon>ecological metagenomes</taxon>
    </lineage>
</organism>
<evidence type="ECO:0000313" key="1">
    <source>
        <dbReference type="EMBL" id="CAB4534772.1"/>
    </source>
</evidence>
<dbReference type="AlphaFoldDB" id="A0A6J7VQ10"/>
<dbReference type="EMBL" id="CAFBNZ010000121">
    <property type="protein sequence ID" value="CAB4972394.1"/>
    <property type="molecule type" value="Genomic_DNA"/>
</dbReference>
<gene>
    <name evidence="1" type="ORF">UFOPK1421_00263</name>
    <name evidence="2" type="ORF">UFOPK1820_00899</name>
    <name evidence="3" type="ORF">UFOPK3889_00696</name>
    <name evidence="4" type="ORF">UFOPK4275_00756</name>
    <name evidence="5" type="ORF">UFOPK4422_00120</name>
</gene>
<sequence>MTVGVTHSKPGSLSPQALSALLASQIPGAHLVMAHERLLPVHPVLAPLFGVSSDEPLPLGLVRGHTLACTGSAAMSSALAVLVAPTQSGSWAGVVGLPSVGVLAAADLGVALERTIFVSDPTGARSHGEQRPDVAAVLSALVDGVDVLLLAQRLVTSLPLSLMRRVQTRVQTRGGILVIVGDPAPLSVDIRLNATTVEWQGVGIGHGHLQRRRVVLQLDGRRRARATEHEVWLPDAQGQLSAVVQQSEKFAVAEQAGVVVPLRRTG</sequence>
<reference evidence="5" key="1">
    <citation type="submission" date="2020-05" db="EMBL/GenBank/DDBJ databases">
        <authorList>
            <person name="Chiriac C."/>
            <person name="Salcher M."/>
            <person name="Ghai R."/>
            <person name="Kavagutti S V."/>
        </authorList>
    </citation>
    <scope>NUCLEOTIDE SEQUENCE</scope>
</reference>
<evidence type="ECO:0000313" key="5">
    <source>
        <dbReference type="EMBL" id="CAB5110191.1"/>
    </source>
</evidence>
<name>A0A6J7VQ10_9ZZZZ</name>
<evidence type="ECO:0000313" key="2">
    <source>
        <dbReference type="EMBL" id="CAB4603479.1"/>
    </source>
</evidence>
<dbReference type="EMBL" id="CAEZUK010000141">
    <property type="protein sequence ID" value="CAB4603479.1"/>
    <property type="molecule type" value="Genomic_DNA"/>
</dbReference>
<proteinExistence type="predicted"/>
<evidence type="ECO:0000313" key="3">
    <source>
        <dbReference type="EMBL" id="CAB4972394.1"/>
    </source>
</evidence>